<dbReference type="RefSeq" id="WP_012860567.1">
    <property type="nucleotide sequence ID" value="NC_013517.1"/>
</dbReference>
<dbReference type="Gene3D" id="3.30.420.40">
    <property type="match status" value="2"/>
</dbReference>
<evidence type="ECO:0000256" key="1">
    <source>
        <dbReference type="ARBA" id="ARBA00006479"/>
    </source>
</evidence>
<dbReference type="Proteomes" id="UP000000845">
    <property type="component" value="Chromosome"/>
</dbReference>
<dbReference type="eggNOG" id="COG1940">
    <property type="taxonomic scope" value="Bacteria"/>
</dbReference>
<name>D1AFT6_SEBTE</name>
<dbReference type="AlphaFoldDB" id="D1AFT6"/>
<dbReference type="HOGENOM" id="CLU_036604_0_4_0"/>
<dbReference type="PANTHER" id="PTHR18964">
    <property type="entry name" value="ROK (REPRESSOR, ORF, KINASE) FAMILY"/>
    <property type="match status" value="1"/>
</dbReference>
<evidence type="ECO:0000313" key="3">
    <source>
        <dbReference type="Proteomes" id="UP000000845"/>
    </source>
</evidence>
<dbReference type="InterPro" id="IPR043129">
    <property type="entry name" value="ATPase_NBD"/>
</dbReference>
<gene>
    <name evidence="2" type="ordered locus">Sterm_1103</name>
</gene>
<dbReference type="PROSITE" id="PS01125">
    <property type="entry name" value="ROK"/>
    <property type="match status" value="1"/>
</dbReference>
<comment type="similarity">
    <text evidence="1">Belongs to the ROK (NagC/XylR) family.</text>
</comment>
<dbReference type="SUPFAM" id="SSF53067">
    <property type="entry name" value="Actin-like ATPase domain"/>
    <property type="match status" value="1"/>
</dbReference>
<reference evidence="2 3" key="2">
    <citation type="journal article" date="2010" name="Stand. Genomic Sci.">
        <title>Complete genome sequence of Sebaldella termitidis type strain (NCTC 11300).</title>
        <authorList>
            <person name="Harmon-Smith M."/>
            <person name="Celia L."/>
            <person name="Chertkov O."/>
            <person name="Lapidus A."/>
            <person name="Copeland A."/>
            <person name="Glavina Del Rio T."/>
            <person name="Nolan M."/>
            <person name="Lucas S."/>
            <person name="Tice H."/>
            <person name="Cheng J.F."/>
            <person name="Han C."/>
            <person name="Detter J.C."/>
            <person name="Bruce D."/>
            <person name="Goodwin L."/>
            <person name="Pitluck S."/>
            <person name="Pati A."/>
            <person name="Liolios K."/>
            <person name="Ivanova N."/>
            <person name="Mavromatis K."/>
            <person name="Mikhailova N."/>
            <person name="Chen A."/>
            <person name="Palaniappan K."/>
            <person name="Land M."/>
            <person name="Hauser L."/>
            <person name="Chang Y.J."/>
            <person name="Jeffries C.D."/>
            <person name="Brettin T."/>
            <person name="Goker M."/>
            <person name="Beck B."/>
            <person name="Bristow J."/>
            <person name="Eisen J.A."/>
            <person name="Markowitz V."/>
            <person name="Hugenholtz P."/>
            <person name="Kyrpides N.C."/>
            <person name="Klenk H.P."/>
            <person name="Chen F."/>
        </authorList>
    </citation>
    <scope>NUCLEOTIDE SEQUENCE [LARGE SCALE GENOMIC DNA]</scope>
    <source>
        <strain evidence="3">ATCC 33386 / NCTC 11300</strain>
    </source>
</reference>
<dbReference type="InterPro" id="IPR049874">
    <property type="entry name" value="ROK_cs"/>
</dbReference>
<proteinExistence type="inferred from homology"/>
<accession>D1AFT6</accession>
<dbReference type="KEGG" id="str:Sterm_1103"/>
<evidence type="ECO:0000313" key="2">
    <source>
        <dbReference type="EMBL" id="ACZ07971.1"/>
    </source>
</evidence>
<dbReference type="InterPro" id="IPR000600">
    <property type="entry name" value="ROK"/>
</dbReference>
<organism evidence="2 3">
    <name type="scientific">Sebaldella termitidis (strain ATCC 33386 / NCTC 11300)</name>
    <dbReference type="NCBI Taxonomy" id="526218"/>
    <lineage>
        <taxon>Bacteria</taxon>
        <taxon>Fusobacteriati</taxon>
        <taxon>Fusobacteriota</taxon>
        <taxon>Fusobacteriia</taxon>
        <taxon>Fusobacteriales</taxon>
        <taxon>Leptotrichiaceae</taxon>
        <taxon>Sebaldella</taxon>
    </lineage>
</organism>
<keyword evidence="3" id="KW-1185">Reference proteome</keyword>
<protein>
    <submittedName>
        <fullName evidence="2">ROK family protein</fullName>
    </submittedName>
</protein>
<dbReference type="EMBL" id="CP001739">
    <property type="protein sequence ID" value="ACZ07971.1"/>
    <property type="molecule type" value="Genomic_DNA"/>
</dbReference>
<dbReference type="STRING" id="526218.Sterm_1103"/>
<sequence>MNYIGIDLGGTKILGALFDDNGTVIYKNKKKTKAKNGIKAVEEQLFSLIDDLTDKSGKEEIKAIGIGVPGLVDVKTGTVKFAPNIAMNNYPIGDLIRDKYKIDVFVGNDVNVGTLGEWKYSPEGKSSNFIGIFVGTGIGGGIIIDNKLYTGSGGVAGELGHMTIDSNGAICGCGSRGCLEAVASKTGIQAEIKARIKRGEDTDIKESLEKEGILKSGPLRAAYDKGDIVVRETVERAAKYLGVGVANLINIFDPEAVVFGGGVIEELGDIILPIVKEEASRYAMRSIFENVKFEKAQLGDDAGIMGAFVLAQEGVK</sequence>
<dbReference type="PANTHER" id="PTHR18964:SF149">
    <property type="entry name" value="BIFUNCTIONAL UDP-N-ACETYLGLUCOSAMINE 2-EPIMERASE_N-ACETYLMANNOSAMINE KINASE"/>
    <property type="match status" value="1"/>
</dbReference>
<dbReference type="Pfam" id="PF00480">
    <property type="entry name" value="ROK"/>
    <property type="match status" value="1"/>
</dbReference>
<reference evidence="3" key="1">
    <citation type="submission" date="2009-09" db="EMBL/GenBank/DDBJ databases">
        <title>The complete chromosome of Sebaldella termitidis ATCC 33386.</title>
        <authorList>
            <consortium name="US DOE Joint Genome Institute (JGI-PGF)"/>
            <person name="Lucas S."/>
            <person name="Copeland A."/>
            <person name="Lapidus A."/>
            <person name="Glavina del Rio T."/>
            <person name="Dalin E."/>
            <person name="Tice H."/>
            <person name="Bruce D."/>
            <person name="Goodwin L."/>
            <person name="Pitluck S."/>
            <person name="Kyrpides N."/>
            <person name="Mavromatis K."/>
            <person name="Ivanova N."/>
            <person name="Mikhailova N."/>
            <person name="Sims D."/>
            <person name="Meincke L."/>
            <person name="Brettin T."/>
            <person name="Detter J.C."/>
            <person name="Han C."/>
            <person name="Larimer F."/>
            <person name="Land M."/>
            <person name="Hauser L."/>
            <person name="Markowitz V."/>
            <person name="Cheng J.F."/>
            <person name="Hugenholtz P."/>
            <person name="Woyke T."/>
            <person name="Wu D."/>
            <person name="Eisen J.A."/>
        </authorList>
    </citation>
    <scope>NUCLEOTIDE SEQUENCE [LARGE SCALE GENOMIC DNA]</scope>
    <source>
        <strain evidence="3">ATCC 33386 / NCTC 11300</strain>
    </source>
</reference>